<proteinExistence type="predicted"/>
<name>A0A0C2X844_SERVB</name>
<dbReference type="Proteomes" id="UP000054097">
    <property type="component" value="Unassembled WGS sequence"/>
</dbReference>
<gene>
    <name evidence="2" type="ORF">M408DRAFT_92456</name>
</gene>
<keyword evidence="3" id="KW-1185">Reference proteome</keyword>
<feature type="domain" description="DUF6699" evidence="1">
    <location>
        <begin position="15"/>
        <end position="131"/>
    </location>
</feature>
<dbReference type="EMBL" id="KN824277">
    <property type="protein sequence ID" value="KIM34228.1"/>
    <property type="molecule type" value="Genomic_DNA"/>
</dbReference>
<dbReference type="OrthoDB" id="3265169at2759"/>
<evidence type="ECO:0000259" key="1">
    <source>
        <dbReference type="Pfam" id="PF20415"/>
    </source>
</evidence>
<dbReference type="AlphaFoldDB" id="A0A0C2X844"/>
<accession>A0A0C2X844</accession>
<reference evidence="2 3" key="1">
    <citation type="submission" date="2014-04" db="EMBL/GenBank/DDBJ databases">
        <authorList>
            <consortium name="DOE Joint Genome Institute"/>
            <person name="Kuo A."/>
            <person name="Zuccaro A."/>
            <person name="Kohler A."/>
            <person name="Nagy L.G."/>
            <person name="Floudas D."/>
            <person name="Copeland A."/>
            <person name="Barry K.W."/>
            <person name="Cichocki N."/>
            <person name="Veneault-Fourrey C."/>
            <person name="LaButti K."/>
            <person name="Lindquist E.A."/>
            <person name="Lipzen A."/>
            <person name="Lundell T."/>
            <person name="Morin E."/>
            <person name="Murat C."/>
            <person name="Sun H."/>
            <person name="Tunlid A."/>
            <person name="Henrissat B."/>
            <person name="Grigoriev I.V."/>
            <person name="Hibbett D.S."/>
            <person name="Martin F."/>
            <person name="Nordberg H.P."/>
            <person name="Cantor M.N."/>
            <person name="Hua S.X."/>
        </authorList>
    </citation>
    <scope>NUCLEOTIDE SEQUENCE [LARGE SCALE GENOMIC DNA]</scope>
    <source>
        <strain evidence="2 3">MAFF 305830</strain>
    </source>
</reference>
<dbReference type="HOGENOM" id="CLU_1636432_0_0_1"/>
<sequence length="162" mass="18041">MSNPALLLKGSGEAKSRLYEIALNAAVQPIRIHQLTLVFPKSDWEIIVSTPATPSPKESHSYAVAECITVIDVLECVYMYLSEPVREHSPGWTSASSMEQDAVRYSLAKRKGKTLRRIDWLEGNTMFGGLEYIGGAARMDGGRWMVLFRRGLLLNAGTLKKR</sequence>
<dbReference type="Pfam" id="PF20415">
    <property type="entry name" value="DUF6699"/>
    <property type="match status" value="1"/>
</dbReference>
<organism evidence="2 3">
    <name type="scientific">Serendipita vermifera MAFF 305830</name>
    <dbReference type="NCBI Taxonomy" id="933852"/>
    <lineage>
        <taxon>Eukaryota</taxon>
        <taxon>Fungi</taxon>
        <taxon>Dikarya</taxon>
        <taxon>Basidiomycota</taxon>
        <taxon>Agaricomycotina</taxon>
        <taxon>Agaricomycetes</taxon>
        <taxon>Sebacinales</taxon>
        <taxon>Serendipitaceae</taxon>
        <taxon>Serendipita</taxon>
    </lineage>
</organism>
<evidence type="ECO:0000313" key="3">
    <source>
        <dbReference type="Proteomes" id="UP000054097"/>
    </source>
</evidence>
<reference evidence="3" key="2">
    <citation type="submission" date="2015-01" db="EMBL/GenBank/DDBJ databases">
        <title>Evolutionary Origins and Diversification of the Mycorrhizal Mutualists.</title>
        <authorList>
            <consortium name="DOE Joint Genome Institute"/>
            <consortium name="Mycorrhizal Genomics Consortium"/>
            <person name="Kohler A."/>
            <person name="Kuo A."/>
            <person name="Nagy L.G."/>
            <person name="Floudas D."/>
            <person name="Copeland A."/>
            <person name="Barry K.W."/>
            <person name="Cichocki N."/>
            <person name="Veneault-Fourrey C."/>
            <person name="LaButti K."/>
            <person name="Lindquist E.A."/>
            <person name="Lipzen A."/>
            <person name="Lundell T."/>
            <person name="Morin E."/>
            <person name="Murat C."/>
            <person name="Riley R."/>
            <person name="Ohm R."/>
            <person name="Sun H."/>
            <person name="Tunlid A."/>
            <person name="Henrissat B."/>
            <person name="Grigoriev I.V."/>
            <person name="Hibbett D.S."/>
            <person name="Martin F."/>
        </authorList>
    </citation>
    <scope>NUCLEOTIDE SEQUENCE [LARGE SCALE GENOMIC DNA]</scope>
    <source>
        <strain evidence="3">MAFF 305830</strain>
    </source>
</reference>
<protein>
    <recommendedName>
        <fullName evidence="1">DUF6699 domain-containing protein</fullName>
    </recommendedName>
</protein>
<evidence type="ECO:0000313" key="2">
    <source>
        <dbReference type="EMBL" id="KIM34228.1"/>
    </source>
</evidence>
<dbReference type="InterPro" id="IPR046522">
    <property type="entry name" value="DUF6699"/>
</dbReference>